<reference evidence="2 3" key="1">
    <citation type="submission" date="2019-04" db="EMBL/GenBank/DDBJ databases">
        <title>An improved genome assembly and genetic linkage map for asparagus bean, Vigna unguiculata ssp. sesquipedialis.</title>
        <authorList>
            <person name="Xia Q."/>
            <person name="Zhang R."/>
            <person name="Dong Y."/>
        </authorList>
    </citation>
    <scope>NUCLEOTIDE SEQUENCE [LARGE SCALE GENOMIC DNA]</scope>
    <source>
        <tissue evidence="2">Leaf</tissue>
    </source>
</reference>
<dbReference type="AlphaFoldDB" id="A0A4D6KQY7"/>
<dbReference type="Proteomes" id="UP000501690">
    <property type="component" value="Linkage Group LG1"/>
</dbReference>
<keyword evidence="3" id="KW-1185">Reference proteome</keyword>
<evidence type="ECO:0000313" key="2">
    <source>
        <dbReference type="EMBL" id="QCD79005.1"/>
    </source>
</evidence>
<feature type="compositionally biased region" description="Polar residues" evidence="1">
    <location>
        <begin position="253"/>
        <end position="265"/>
    </location>
</feature>
<proteinExistence type="predicted"/>
<feature type="compositionally biased region" description="Basic and acidic residues" evidence="1">
    <location>
        <begin position="270"/>
        <end position="286"/>
    </location>
</feature>
<evidence type="ECO:0000256" key="1">
    <source>
        <dbReference type="SAM" id="MobiDB-lite"/>
    </source>
</evidence>
<accession>A0A4D6KQY7</accession>
<organism evidence="2 3">
    <name type="scientific">Vigna unguiculata</name>
    <name type="common">Cowpea</name>
    <dbReference type="NCBI Taxonomy" id="3917"/>
    <lineage>
        <taxon>Eukaryota</taxon>
        <taxon>Viridiplantae</taxon>
        <taxon>Streptophyta</taxon>
        <taxon>Embryophyta</taxon>
        <taxon>Tracheophyta</taxon>
        <taxon>Spermatophyta</taxon>
        <taxon>Magnoliopsida</taxon>
        <taxon>eudicotyledons</taxon>
        <taxon>Gunneridae</taxon>
        <taxon>Pentapetalae</taxon>
        <taxon>rosids</taxon>
        <taxon>fabids</taxon>
        <taxon>Fabales</taxon>
        <taxon>Fabaceae</taxon>
        <taxon>Papilionoideae</taxon>
        <taxon>50 kb inversion clade</taxon>
        <taxon>NPAAA clade</taxon>
        <taxon>indigoferoid/millettioid clade</taxon>
        <taxon>Phaseoleae</taxon>
        <taxon>Vigna</taxon>
    </lineage>
</organism>
<evidence type="ECO:0000313" key="3">
    <source>
        <dbReference type="Proteomes" id="UP000501690"/>
    </source>
</evidence>
<feature type="region of interest" description="Disordered" evidence="1">
    <location>
        <begin position="312"/>
        <end position="342"/>
    </location>
</feature>
<dbReference type="EMBL" id="CP039345">
    <property type="protein sequence ID" value="QCD79005.1"/>
    <property type="molecule type" value="Genomic_DNA"/>
</dbReference>
<sequence>MKTSLHSAKSQVYKNNAVKPLAEKTNIIFTKAKPQVPSTLQAFKHLHQLPYTTNLAIDLNKAHLDWGEILNGLFSDMGSIHNLFVHINFPQVKTKEKEGGLQSSRRKCRSLLLQPIDVGFKLAHPPLSLFHVILATRTMYRTHSNITLPCHNNSTFGVVAEACSKRKMGPLPAKPGMNLVQKVGMVKGPTDDVLTWTIGPQPPSTRFPKASPDDKSTTSVSTTGPLVDIFEGEAGTTLANWRSHSRKLPNELNPLTSSALRTPFNTEGFGTRKDPFTQRRRQDNKPLRAEVKCRHQLGQPYLDKILKGVRGHLVENGGSDSSPGPQEQLTQAELQEEQPPYF</sequence>
<protein>
    <submittedName>
        <fullName evidence="2">Uncharacterized protein</fullName>
    </submittedName>
</protein>
<name>A0A4D6KQY7_VIGUN</name>
<feature type="region of interest" description="Disordered" evidence="1">
    <location>
        <begin position="249"/>
        <end position="286"/>
    </location>
</feature>
<gene>
    <name evidence="2" type="ORF">DEO72_LG1g2642</name>
</gene>
<feature type="region of interest" description="Disordered" evidence="1">
    <location>
        <begin position="199"/>
        <end position="223"/>
    </location>
</feature>